<organism evidence="3 4">
    <name type="scientific">Tritrichomonas musculus</name>
    <dbReference type="NCBI Taxonomy" id="1915356"/>
    <lineage>
        <taxon>Eukaryota</taxon>
        <taxon>Metamonada</taxon>
        <taxon>Parabasalia</taxon>
        <taxon>Tritrichomonadida</taxon>
        <taxon>Tritrichomonadidae</taxon>
        <taxon>Tritrichomonas</taxon>
    </lineage>
</organism>
<feature type="coiled-coil region" evidence="1">
    <location>
        <begin position="1118"/>
        <end position="1229"/>
    </location>
</feature>
<keyword evidence="1" id="KW-0175">Coiled coil</keyword>
<name>A0ABR2KJV6_9EUKA</name>
<keyword evidence="4" id="KW-1185">Reference proteome</keyword>
<protein>
    <submittedName>
        <fullName evidence="3">Uncharacterized protein</fullName>
    </submittedName>
</protein>
<evidence type="ECO:0000313" key="4">
    <source>
        <dbReference type="Proteomes" id="UP001470230"/>
    </source>
</evidence>
<evidence type="ECO:0000313" key="3">
    <source>
        <dbReference type="EMBL" id="KAK8891051.1"/>
    </source>
</evidence>
<reference evidence="3 4" key="1">
    <citation type="submission" date="2024-04" db="EMBL/GenBank/DDBJ databases">
        <title>Tritrichomonas musculus Genome.</title>
        <authorList>
            <person name="Alves-Ferreira E."/>
            <person name="Grigg M."/>
            <person name="Lorenzi H."/>
            <person name="Galac M."/>
        </authorList>
    </citation>
    <scope>NUCLEOTIDE SEQUENCE [LARGE SCALE GENOMIC DNA]</scope>
    <source>
        <strain evidence="3 4">EAF2021</strain>
    </source>
</reference>
<feature type="coiled-coil region" evidence="1">
    <location>
        <begin position="1443"/>
        <end position="1470"/>
    </location>
</feature>
<feature type="compositionally biased region" description="Basic and acidic residues" evidence="2">
    <location>
        <begin position="808"/>
        <end position="826"/>
    </location>
</feature>
<feature type="compositionally biased region" description="Low complexity" evidence="2">
    <location>
        <begin position="871"/>
        <end position="881"/>
    </location>
</feature>
<proteinExistence type="predicted"/>
<feature type="compositionally biased region" description="Polar residues" evidence="2">
    <location>
        <begin position="855"/>
        <end position="870"/>
    </location>
</feature>
<feature type="compositionally biased region" description="Low complexity" evidence="2">
    <location>
        <begin position="1643"/>
        <end position="1653"/>
    </location>
</feature>
<feature type="compositionally biased region" description="Polar residues" evidence="2">
    <location>
        <begin position="793"/>
        <end position="807"/>
    </location>
</feature>
<evidence type="ECO:0000256" key="2">
    <source>
        <dbReference type="SAM" id="MobiDB-lite"/>
    </source>
</evidence>
<feature type="coiled-coil region" evidence="1">
    <location>
        <begin position="454"/>
        <end position="481"/>
    </location>
</feature>
<feature type="region of interest" description="Disordered" evidence="2">
    <location>
        <begin position="1"/>
        <end position="40"/>
    </location>
</feature>
<comment type="caution">
    <text evidence="3">The sequence shown here is derived from an EMBL/GenBank/DDBJ whole genome shotgun (WGS) entry which is preliminary data.</text>
</comment>
<dbReference type="EMBL" id="JAPFFF010000004">
    <property type="protein sequence ID" value="KAK8891051.1"/>
    <property type="molecule type" value="Genomic_DNA"/>
</dbReference>
<feature type="coiled-coil region" evidence="1">
    <location>
        <begin position="553"/>
        <end position="580"/>
    </location>
</feature>
<gene>
    <name evidence="3" type="ORF">M9Y10_028256</name>
</gene>
<feature type="compositionally biased region" description="Polar residues" evidence="2">
    <location>
        <begin position="894"/>
        <end position="909"/>
    </location>
</feature>
<evidence type="ECO:0000256" key="1">
    <source>
        <dbReference type="SAM" id="Coils"/>
    </source>
</evidence>
<feature type="region of interest" description="Disordered" evidence="2">
    <location>
        <begin position="1641"/>
        <end position="1671"/>
    </location>
</feature>
<accession>A0ABR2KJV6</accession>
<feature type="coiled-coil region" evidence="1">
    <location>
        <begin position="319"/>
        <end position="392"/>
    </location>
</feature>
<dbReference type="Proteomes" id="UP001470230">
    <property type="component" value="Unassembled WGS sequence"/>
</dbReference>
<sequence length="1671" mass="192935">MNPLFLRSQAESSSKPNLEKLHKLIKSENSATPKKEEEKMKKNIPNNWIYSENAAKQVWDDIEKSVKINYFDDTTIEENPFKKIDESAARIRQAITNYEIQDQDLLMELIDALDDESAVDNLDQESLLNEARAKLFQMITNHVDNSEEQKNMLDSLRFWFSDLQKGKTNDDPDFKNDKFDAKAFLDFLKKMAKDKEEYAENAMTIHTDIVSMLLNRINEIQKTLNEKEFLLSRESEKGGAISTNKAKSRGRRAMNVRGSFEVDKELTIAQRKISELQSQVTNLKQALIEYAKPTKEGEEKPSIAPLISLEKEFELDQKIAVLTDEIKSLKSNNKFLQTQIGKSKQNELVLENKLANAEKAKKAMEHNVQTMNQKMEQMESVYQEKIKAIQNETLLSKESDTSSSLAESQKYQKQIQEMNQLHQESVSTIMKENERRFRQQMKELTAAYESGDQSKILSTTVENYNNEIKKLREQCDSQIESQKKLFSNQLMELTSNYEKIILKKDKEREILKESFNSTLKATEMSTKLNFEEEERKKIFELTEKQNEELVFIRVDFTKKIDDLKRKLDRAIHERDTLRNLIETSTVATLLDELNFDDDFEEEEEEDKNEEDNVLFKSSMLIKQREIERNITDKYLNIIDNQKKILKDVFDWEIEHARIYYQTEQNNNLSSFREKTVEKIQQIYKNMTSSETTLENLLSTIIQQLSDNEQTILSPSMVPMNEVEIKMEELRTKLVDFESENHVWKKMFEKLGSDLTSFQKEEILDAIHGSIQINVGGEAQRDDEIQKEEDKNLLSRQATEIKTNATQDPSKESTEKNEIFKEEETPKKTVQRTPTRRRARLTRTMPSVIIHYASSAKPNSTPQQPSKQAMQTPKSSTPSKSNSKIEEVSTDISKKTSTFNTPSKKDQSFSQQEYIEANETEMMKKLQEAEDDAVEMRKIFIEYSLRVINLLKKNPTARHSNDKTRKIKYDTCFDISKKISDFNIAPQGTLKMSNTDILERLKDREIHPPDPDQIIDQVRSLLLQLSNVQLKFNARETASNAIITEASPTIVNANLISSNNLEIFKKFHASLKIKINDELRPMFLTIAESAKNLIEEHDLIISKLKGSYVELAKKSATENVKSKQMMEQAKSELIKEREENQKNKEAIRKNHDLIENLESKLNDSVSKLQQIAIQNEVNQRNIAAFNQIEEEGKQSIDSMTEMILKLRDIIHQQEKEIEKLRLNNQSLEATVELFITGRNCKLSREFPTTVIHYPDSDDEVQVPHLQGISNIQQQQQQHILTPSSVKSERIRCRVTNNGNNNSCRSQSTARVFVPAKRQSPITKGSKNPIPTVEVSPIYGENYEAVTNKDNDDGNSSIVVYVTPFIKEKQHQLPKGAPGLLLPANINNPNGVAANTNYYISNDGFYTVNPGKTAAVTVNNEGSSSNYLVSERLPFKESEVNSSYFRDLEIRIRSYEKQLLEMQTKLHLEKDKTHEANQALFRAGIQNQKAVREIKKQMIYKENAVKGMSKALVMVSERDKKIRLLTTKINKFNKIAASISDKIDENEKEKKIDEFSLNSDEKRRKRLNRPKYLLFDDPKVELMYEKIIKSLNNNSIFSAMAQNEMKTIARIQLLRKKAIEEEQNRIMGALDAMCFLTQPPMRPASSVKVTSTKSLTPKKPKMRKPIYVPVNPK</sequence>
<feature type="region of interest" description="Disordered" evidence="2">
    <location>
        <begin position="791"/>
        <end position="909"/>
    </location>
</feature>
<feature type="compositionally biased region" description="Basic and acidic residues" evidence="2">
    <location>
        <begin position="17"/>
        <end position="26"/>
    </location>
</feature>